<proteinExistence type="predicted"/>
<dbReference type="PANTHER" id="PTHR33406">
    <property type="entry name" value="MEMBRANE PROTEIN MJ1562-RELATED"/>
    <property type="match status" value="1"/>
</dbReference>
<keyword evidence="3 6" id="KW-0812">Transmembrane</keyword>
<dbReference type="PANTHER" id="PTHR33406:SF13">
    <property type="entry name" value="MEMBRANE PROTEIN YDFJ"/>
    <property type="match status" value="1"/>
</dbReference>
<dbReference type="SUPFAM" id="SSF82866">
    <property type="entry name" value="Multidrug efflux transporter AcrB transmembrane domain"/>
    <property type="match status" value="1"/>
</dbReference>
<evidence type="ECO:0000256" key="3">
    <source>
        <dbReference type="ARBA" id="ARBA00022692"/>
    </source>
</evidence>
<comment type="subcellular location">
    <subcellularLocation>
        <location evidence="1">Cell membrane</location>
        <topology evidence="1">Multi-pass membrane protein</topology>
    </subcellularLocation>
</comment>
<comment type="caution">
    <text evidence="8">The sequence shown here is derived from an EMBL/GenBank/DDBJ whole genome shotgun (WGS) entry which is preliminary data.</text>
</comment>
<evidence type="ECO:0000256" key="5">
    <source>
        <dbReference type="ARBA" id="ARBA00023136"/>
    </source>
</evidence>
<feature type="transmembrane region" description="Helical" evidence="6">
    <location>
        <begin position="232"/>
        <end position="253"/>
    </location>
</feature>
<feature type="non-terminal residue" evidence="8">
    <location>
        <position position="294"/>
    </location>
</feature>
<dbReference type="InterPro" id="IPR050545">
    <property type="entry name" value="Mycobact_MmpL"/>
</dbReference>
<dbReference type="InterPro" id="IPR004869">
    <property type="entry name" value="MMPL_dom"/>
</dbReference>
<feature type="transmembrane region" description="Helical" evidence="6">
    <location>
        <begin position="188"/>
        <end position="220"/>
    </location>
</feature>
<sequence length="294" mass="31678">MLAWLGRLVHRGRWVSLVLILVLTAGAAGWGMGVFSKFKEGGFEDPDAPSTLVAKLGNTYFGSTNPDVLVLYSSSEYEVDDPEFKRAVQSTLRKLPKDKVVEQISYWSFKPSDAESFASRDGHKTFVSLKMAGDDGETKLANLDEIRDLLPAPGLETRIGGSVPLGQEFASQVVADIVRAELITAGPLLILLVILFGALVASVLPLLVAMFSIAGGLAVVHAVTYVTGVTSFALEVVTMMGVGLAIDYSLFIVSRFREELARGMTAYGIPPAPPSGDRAGRKAYKRAMLPVRRE</sequence>
<feature type="domain" description="Membrane transport protein MMPL" evidence="7">
    <location>
        <begin position="45"/>
        <end position="265"/>
    </location>
</feature>
<dbReference type="Pfam" id="PF03176">
    <property type="entry name" value="MMPL"/>
    <property type="match status" value="1"/>
</dbReference>
<dbReference type="Gene3D" id="1.20.1640.10">
    <property type="entry name" value="Multidrug efflux transporter AcrB transmembrane domain"/>
    <property type="match status" value="1"/>
</dbReference>
<name>A0ABW3CJV7_9ACTN</name>
<evidence type="ECO:0000256" key="6">
    <source>
        <dbReference type="SAM" id="Phobius"/>
    </source>
</evidence>
<evidence type="ECO:0000259" key="7">
    <source>
        <dbReference type="Pfam" id="PF03176"/>
    </source>
</evidence>
<keyword evidence="4 6" id="KW-1133">Transmembrane helix</keyword>
<evidence type="ECO:0000256" key="2">
    <source>
        <dbReference type="ARBA" id="ARBA00022475"/>
    </source>
</evidence>
<evidence type="ECO:0000256" key="1">
    <source>
        <dbReference type="ARBA" id="ARBA00004651"/>
    </source>
</evidence>
<reference evidence="9" key="1">
    <citation type="journal article" date="2019" name="Int. J. Syst. Evol. Microbiol.">
        <title>The Global Catalogue of Microorganisms (GCM) 10K type strain sequencing project: providing services to taxonomists for standard genome sequencing and annotation.</title>
        <authorList>
            <consortium name="The Broad Institute Genomics Platform"/>
            <consortium name="The Broad Institute Genome Sequencing Center for Infectious Disease"/>
            <person name="Wu L."/>
            <person name="Ma J."/>
        </authorList>
    </citation>
    <scope>NUCLEOTIDE SEQUENCE [LARGE SCALE GENOMIC DNA]</scope>
    <source>
        <strain evidence="9">JCM 31696</strain>
    </source>
</reference>
<evidence type="ECO:0000256" key="4">
    <source>
        <dbReference type="ARBA" id="ARBA00022989"/>
    </source>
</evidence>
<keyword evidence="9" id="KW-1185">Reference proteome</keyword>
<feature type="transmembrane region" description="Helical" evidence="6">
    <location>
        <begin position="14"/>
        <end position="35"/>
    </location>
</feature>
<dbReference type="Proteomes" id="UP001597083">
    <property type="component" value="Unassembled WGS sequence"/>
</dbReference>
<protein>
    <submittedName>
        <fullName evidence="8">MMPL family transporter</fullName>
    </submittedName>
</protein>
<evidence type="ECO:0000313" key="8">
    <source>
        <dbReference type="EMBL" id="MFD0854840.1"/>
    </source>
</evidence>
<gene>
    <name evidence="8" type="ORF">ACFQ07_21550</name>
</gene>
<organism evidence="8 9">
    <name type="scientific">Actinomadura adrarensis</name>
    <dbReference type="NCBI Taxonomy" id="1819600"/>
    <lineage>
        <taxon>Bacteria</taxon>
        <taxon>Bacillati</taxon>
        <taxon>Actinomycetota</taxon>
        <taxon>Actinomycetes</taxon>
        <taxon>Streptosporangiales</taxon>
        <taxon>Thermomonosporaceae</taxon>
        <taxon>Actinomadura</taxon>
    </lineage>
</organism>
<accession>A0ABW3CJV7</accession>
<keyword evidence="2" id="KW-1003">Cell membrane</keyword>
<keyword evidence="5 6" id="KW-0472">Membrane</keyword>
<dbReference type="EMBL" id="JBHTIR010003209">
    <property type="protein sequence ID" value="MFD0854840.1"/>
    <property type="molecule type" value="Genomic_DNA"/>
</dbReference>
<evidence type="ECO:0000313" key="9">
    <source>
        <dbReference type="Proteomes" id="UP001597083"/>
    </source>
</evidence>